<protein>
    <recommendedName>
        <fullName evidence="1">F-box domain-containing protein</fullName>
    </recommendedName>
</protein>
<evidence type="ECO:0000259" key="1">
    <source>
        <dbReference type="PROSITE" id="PS50181"/>
    </source>
</evidence>
<dbReference type="InterPro" id="IPR053781">
    <property type="entry name" value="F-box_AtFBL13-like"/>
</dbReference>
<reference evidence="2 3" key="1">
    <citation type="journal article" date="2019" name="Genome Biol. Evol.">
        <title>Insights into the evolution of the New World diploid cottons (Gossypium, subgenus Houzingenia) based on genome sequencing.</title>
        <authorList>
            <person name="Grover C.E."/>
            <person name="Arick M.A. 2nd"/>
            <person name="Thrash A."/>
            <person name="Conover J.L."/>
            <person name="Sanders W.S."/>
            <person name="Peterson D.G."/>
            <person name="Frelichowski J.E."/>
            <person name="Scheffler J.A."/>
            <person name="Scheffler B.E."/>
            <person name="Wendel J.F."/>
        </authorList>
    </citation>
    <scope>NUCLEOTIDE SEQUENCE [LARGE SCALE GENOMIC DNA]</scope>
    <source>
        <strain evidence="2">8</strain>
        <tissue evidence="2">Leaf</tissue>
    </source>
</reference>
<dbReference type="CDD" id="cd22160">
    <property type="entry name" value="F-box_AtFBL13-like"/>
    <property type="match status" value="1"/>
</dbReference>
<dbReference type="PANTHER" id="PTHR31293">
    <property type="entry name" value="RNI-LIKE SUPERFAMILY PROTEIN"/>
    <property type="match status" value="1"/>
</dbReference>
<dbReference type="InterPro" id="IPR055294">
    <property type="entry name" value="FBL60-like"/>
</dbReference>
<dbReference type="PANTHER" id="PTHR31293:SF12">
    <property type="entry name" value="RNI-LIKE SUPERFAMILY PROTEIN"/>
    <property type="match status" value="1"/>
</dbReference>
<dbReference type="SUPFAM" id="SSF52047">
    <property type="entry name" value="RNI-like"/>
    <property type="match status" value="1"/>
</dbReference>
<dbReference type="Pfam" id="PF00646">
    <property type="entry name" value="F-box"/>
    <property type="match status" value="1"/>
</dbReference>
<evidence type="ECO:0000313" key="2">
    <source>
        <dbReference type="EMBL" id="MBA0591236.1"/>
    </source>
</evidence>
<dbReference type="InterPro" id="IPR001810">
    <property type="entry name" value="F-box_dom"/>
</dbReference>
<dbReference type="SUPFAM" id="SSF81383">
    <property type="entry name" value="F-box domain"/>
    <property type="match status" value="1"/>
</dbReference>
<dbReference type="Gene3D" id="1.20.1280.50">
    <property type="match status" value="1"/>
</dbReference>
<sequence>MLKNDDFRPFTLFVNTVFVYCTMTSFLQPPEMGVDRISYLPKEVLCHILSFLPTKLTVRTSILSKNWRYLWDSVSALDFDDTLLFNPNKGGFHGIGGVNFINFVDRVLIRNSESPTHMFGLCCSRRHSFHLNAWINNAIKRKLRVLSLSLDKVKDYTLAIAPFASEILVVLNLGRNFELDISGSFLFLGDVSTIGLKPLTGTYNAKFLSLSGRSMKVRLSVLLCCGVNTSGLHVFSNLTQLKLGCNEYCGQLLPKLLEKSPNLEVLILGKDNAKLNTRDLVKIHMGATAVRS</sequence>
<accession>A0A7J8PQ44</accession>
<gene>
    <name evidence="2" type="ORF">Gorai_019917</name>
</gene>
<dbReference type="PROSITE" id="PS50181">
    <property type="entry name" value="FBOX"/>
    <property type="match status" value="1"/>
</dbReference>
<comment type="caution">
    <text evidence="2">The sequence shown here is derived from an EMBL/GenBank/DDBJ whole genome shotgun (WGS) entry which is preliminary data.</text>
</comment>
<dbReference type="AlphaFoldDB" id="A0A7J8PQ44"/>
<proteinExistence type="predicted"/>
<dbReference type="InterPro" id="IPR036047">
    <property type="entry name" value="F-box-like_dom_sf"/>
</dbReference>
<organism evidence="2 3">
    <name type="scientific">Gossypium raimondii</name>
    <name type="common">Peruvian cotton</name>
    <name type="synonym">Gossypium klotzschianum subsp. raimondii</name>
    <dbReference type="NCBI Taxonomy" id="29730"/>
    <lineage>
        <taxon>Eukaryota</taxon>
        <taxon>Viridiplantae</taxon>
        <taxon>Streptophyta</taxon>
        <taxon>Embryophyta</taxon>
        <taxon>Tracheophyta</taxon>
        <taxon>Spermatophyta</taxon>
        <taxon>Magnoliopsida</taxon>
        <taxon>eudicotyledons</taxon>
        <taxon>Gunneridae</taxon>
        <taxon>Pentapetalae</taxon>
        <taxon>rosids</taxon>
        <taxon>malvids</taxon>
        <taxon>Malvales</taxon>
        <taxon>Malvaceae</taxon>
        <taxon>Malvoideae</taxon>
        <taxon>Gossypium</taxon>
    </lineage>
</organism>
<feature type="domain" description="F-box" evidence="1">
    <location>
        <begin position="34"/>
        <end position="82"/>
    </location>
</feature>
<name>A0A7J8PQ44_GOSRA</name>
<dbReference type="EMBL" id="JABEZZ010000007">
    <property type="protein sequence ID" value="MBA0591236.1"/>
    <property type="molecule type" value="Genomic_DNA"/>
</dbReference>
<dbReference type="Proteomes" id="UP000593578">
    <property type="component" value="Unassembled WGS sequence"/>
</dbReference>
<evidence type="ECO:0000313" key="3">
    <source>
        <dbReference type="Proteomes" id="UP000593578"/>
    </source>
</evidence>
<dbReference type="SMART" id="SM00256">
    <property type="entry name" value="FBOX"/>
    <property type="match status" value="1"/>
</dbReference>